<keyword evidence="2" id="KW-1185">Reference proteome</keyword>
<proteinExistence type="predicted"/>
<dbReference type="STRING" id="1045775.SAMN05216378_4192"/>
<evidence type="ECO:0000313" key="1">
    <source>
        <dbReference type="EMBL" id="SFE82075.1"/>
    </source>
</evidence>
<gene>
    <name evidence="1" type="ORF">SAMN05216378_4192</name>
</gene>
<evidence type="ECO:0000313" key="2">
    <source>
        <dbReference type="Proteomes" id="UP000198855"/>
    </source>
</evidence>
<dbReference type="EMBL" id="FOMT01000004">
    <property type="protein sequence ID" value="SFE82075.1"/>
    <property type="molecule type" value="Genomic_DNA"/>
</dbReference>
<name>A0A1I2DNE7_9BACL</name>
<reference evidence="2" key="1">
    <citation type="submission" date="2016-10" db="EMBL/GenBank/DDBJ databases">
        <authorList>
            <person name="Varghese N."/>
            <person name="Submissions S."/>
        </authorList>
    </citation>
    <scope>NUCLEOTIDE SEQUENCE [LARGE SCALE GENOMIC DNA]</scope>
    <source>
        <strain evidence="2">CGMCC 1.10784</strain>
    </source>
</reference>
<organism evidence="1 2">
    <name type="scientific">Paenibacillus catalpae</name>
    <dbReference type="NCBI Taxonomy" id="1045775"/>
    <lineage>
        <taxon>Bacteria</taxon>
        <taxon>Bacillati</taxon>
        <taxon>Bacillota</taxon>
        <taxon>Bacilli</taxon>
        <taxon>Bacillales</taxon>
        <taxon>Paenibacillaceae</taxon>
        <taxon>Paenibacillus</taxon>
    </lineage>
</organism>
<dbReference type="AlphaFoldDB" id="A0A1I2DNE7"/>
<dbReference type="Pfam" id="PF01391">
    <property type="entry name" value="Collagen"/>
    <property type="match status" value="1"/>
</dbReference>
<dbReference type="RefSeq" id="WP_139230813.1">
    <property type="nucleotide sequence ID" value="NZ_FOMT01000004.1"/>
</dbReference>
<protein>
    <submittedName>
        <fullName evidence="1">Collagen triple helix repeat-containing protein</fullName>
    </submittedName>
</protein>
<keyword evidence="1" id="KW-0176">Collagen</keyword>
<dbReference type="Proteomes" id="UP000198855">
    <property type="component" value="Unassembled WGS sequence"/>
</dbReference>
<sequence length="331" mass="34632">MPRSRRVTIEERVSRLERPITARRIAPRAITTSKLATNAVTSSKISSDVIPALIASPDFNRSIVSALPEVLATPAFDRVVRTVLPQVIAHPVFDNAVRTVLPGLVASPAFVEAIQTANLTRAEVVASPDVVGLQREAIEREVQGPQGAQGAQGAQGVQGVQGVQGSVGAEGAAGVEGQQGMQGPSGPPGIVDIRFSGSNEQIPLVNNQVTVELTLTPIVLQANQVVKLEAFANVDFTVIQSYTVNSILSRNPEDVVTTNNEAIVQQANQTDLSQAAATTSLTWVDNPGPGTYIYSFTVTGSVTSQAQSAEGAINSRGLTATVIHISTTGTL</sequence>
<dbReference type="OrthoDB" id="2585127at2"/>
<accession>A0A1I2DNE7</accession>
<dbReference type="InterPro" id="IPR008160">
    <property type="entry name" value="Collagen"/>
</dbReference>